<evidence type="ECO:0008006" key="3">
    <source>
        <dbReference type="Google" id="ProtNLM"/>
    </source>
</evidence>
<proteinExistence type="predicted"/>
<dbReference type="Proteomes" id="UP000319817">
    <property type="component" value="Chromosome"/>
</dbReference>
<sequence>MAESQPVNHGAFVISLDFELHWGLRDVLEWDSPEAQKLNSVWAIVPRLLQLFDRFEIAATWAVVGMLFAEGRQELEESFPSVQPQYKEPELSPYGQRVGDSHVDDPLHYGLPLIRQIQNFASQEIASHTYSHYLCLEPGQSGEAFQADLEAGGRLAESKGVLMSSIVFPRNQHNSGYDDLLVANGITNFRGNPNTWLFRNMASDHKQLVKRLFRLLDAYCFFGNSYATKWSEIGTDSGLFNVPGSIFLRPYTESRKQVHRLHVQRIKRAMTYAAKKKRVFHLWWHPHNFSDCTEQNFKVLAEILEHFRMLNRKFGMRSQNMQQVAAAAKDK</sequence>
<dbReference type="RefSeq" id="WP_145420036.1">
    <property type="nucleotide sequence ID" value="NZ_CP036526.1"/>
</dbReference>
<dbReference type="CDD" id="cd10929">
    <property type="entry name" value="CE4_u5"/>
    <property type="match status" value="1"/>
</dbReference>
<organism evidence="1 2">
    <name type="scientific">Stieleria marina</name>
    <dbReference type="NCBI Taxonomy" id="1930275"/>
    <lineage>
        <taxon>Bacteria</taxon>
        <taxon>Pseudomonadati</taxon>
        <taxon>Planctomycetota</taxon>
        <taxon>Planctomycetia</taxon>
        <taxon>Pirellulales</taxon>
        <taxon>Pirellulaceae</taxon>
        <taxon>Stieleria</taxon>
    </lineage>
</organism>
<dbReference type="OrthoDB" id="7836272at2"/>
<dbReference type="InterPro" id="IPR011330">
    <property type="entry name" value="Glyco_hydro/deAcase_b/a-brl"/>
</dbReference>
<protein>
    <recommendedName>
        <fullName evidence="3">Polysaccharide deacetylase</fullName>
    </recommendedName>
</protein>
<gene>
    <name evidence="1" type="ORF">K239x_42820</name>
</gene>
<dbReference type="SUPFAM" id="SSF88713">
    <property type="entry name" value="Glycoside hydrolase/deacetylase"/>
    <property type="match status" value="1"/>
</dbReference>
<dbReference type="EMBL" id="CP036526">
    <property type="protein sequence ID" value="QDT12273.1"/>
    <property type="molecule type" value="Genomic_DNA"/>
</dbReference>
<dbReference type="Gene3D" id="3.20.20.370">
    <property type="entry name" value="Glycoside hydrolase/deacetylase"/>
    <property type="match status" value="1"/>
</dbReference>
<evidence type="ECO:0000313" key="1">
    <source>
        <dbReference type="EMBL" id="QDT12273.1"/>
    </source>
</evidence>
<dbReference type="AlphaFoldDB" id="A0A517NYU1"/>
<reference evidence="1 2" key="1">
    <citation type="submission" date="2019-02" db="EMBL/GenBank/DDBJ databases">
        <title>Deep-cultivation of Planctomycetes and their phenomic and genomic characterization uncovers novel biology.</title>
        <authorList>
            <person name="Wiegand S."/>
            <person name="Jogler M."/>
            <person name="Boedeker C."/>
            <person name="Pinto D."/>
            <person name="Vollmers J."/>
            <person name="Rivas-Marin E."/>
            <person name="Kohn T."/>
            <person name="Peeters S.H."/>
            <person name="Heuer A."/>
            <person name="Rast P."/>
            <person name="Oberbeckmann S."/>
            <person name="Bunk B."/>
            <person name="Jeske O."/>
            <person name="Meyerdierks A."/>
            <person name="Storesund J.E."/>
            <person name="Kallscheuer N."/>
            <person name="Luecker S."/>
            <person name="Lage O.M."/>
            <person name="Pohl T."/>
            <person name="Merkel B.J."/>
            <person name="Hornburger P."/>
            <person name="Mueller R.-W."/>
            <person name="Bruemmer F."/>
            <person name="Labrenz M."/>
            <person name="Spormann A.M."/>
            <person name="Op den Camp H."/>
            <person name="Overmann J."/>
            <person name="Amann R."/>
            <person name="Jetten M.S.M."/>
            <person name="Mascher T."/>
            <person name="Medema M.H."/>
            <person name="Devos D.P."/>
            <person name="Kaster A.-K."/>
            <person name="Ovreas L."/>
            <person name="Rohde M."/>
            <person name="Galperin M.Y."/>
            <person name="Jogler C."/>
        </authorList>
    </citation>
    <scope>NUCLEOTIDE SEQUENCE [LARGE SCALE GENOMIC DNA]</scope>
    <source>
        <strain evidence="1 2">K23_9</strain>
    </source>
</reference>
<dbReference type="GO" id="GO:0005975">
    <property type="term" value="P:carbohydrate metabolic process"/>
    <property type="evidence" value="ECO:0007669"/>
    <property type="project" value="InterPro"/>
</dbReference>
<keyword evidence="2" id="KW-1185">Reference proteome</keyword>
<accession>A0A517NYU1</accession>
<name>A0A517NYU1_9BACT</name>
<evidence type="ECO:0000313" key="2">
    <source>
        <dbReference type="Proteomes" id="UP000319817"/>
    </source>
</evidence>